<protein>
    <submittedName>
        <fullName evidence="1">Uncharacterized protein</fullName>
    </submittedName>
</protein>
<sequence length="57" mass="6453">MKTAQALNLKVTSGPVNEIGRHFVLISLFIDCKNDTFLFLICLCSVLEDIRTRRKAV</sequence>
<organism evidence="1">
    <name type="scientific">Brassica oleracea</name>
    <name type="common">Wild cabbage</name>
    <dbReference type="NCBI Taxonomy" id="3712"/>
    <lineage>
        <taxon>Eukaryota</taxon>
        <taxon>Viridiplantae</taxon>
        <taxon>Streptophyta</taxon>
        <taxon>Embryophyta</taxon>
        <taxon>Tracheophyta</taxon>
        <taxon>Spermatophyta</taxon>
        <taxon>Magnoliopsida</taxon>
        <taxon>eudicotyledons</taxon>
        <taxon>Gunneridae</taxon>
        <taxon>Pentapetalae</taxon>
        <taxon>rosids</taxon>
        <taxon>malvids</taxon>
        <taxon>Brassicales</taxon>
        <taxon>Brassicaceae</taxon>
        <taxon>Brassiceae</taxon>
        <taxon>Brassica</taxon>
    </lineage>
</organism>
<reference evidence="1" key="1">
    <citation type="submission" date="2018-11" db="EMBL/GenBank/DDBJ databases">
        <authorList>
            <consortium name="Genoscope - CEA"/>
            <person name="William W."/>
        </authorList>
    </citation>
    <scope>NUCLEOTIDE SEQUENCE</scope>
</reference>
<accession>A0A3P6CT30</accession>
<evidence type="ECO:0000313" key="1">
    <source>
        <dbReference type="EMBL" id="VDD11532.1"/>
    </source>
</evidence>
<dbReference type="AlphaFoldDB" id="A0A3P6CT30"/>
<name>A0A3P6CT30_BRAOL</name>
<proteinExistence type="predicted"/>
<dbReference type="EMBL" id="LR031873">
    <property type="protein sequence ID" value="VDD11532.1"/>
    <property type="molecule type" value="Genomic_DNA"/>
</dbReference>
<gene>
    <name evidence="1" type="ORF">BOLC4T26196H</name>
</gene>